<dbReference type="EMBL" id="AP014597">
    <property type="protein sequence ID" value="BAU18216.1"/>
    <property type="molecule type" value="Genomic_DNA"/>
</dbReference>
<evidence type="ECO:0000256" key="1">
    <source>
        <dbReference type="SAM" id="MobiDB-lite"/>
    </source>
</evidence>
<name>A0A0S3UJ91_PREIN</name>
<proteinExistence type="predicted"/>
<evidence type="ECO:0000313" key="2">
    <source>
        <dbReference type="EMBL" id="BAU17504.1"/>
    </source>
</evidence>
<reference evidence="2 4" key="1">
    <citation type="journal article" date="2016" name="DNA Res.">
        <title>The complete genome sequencing of Prevotella intermedia strain OMA14 and a subsequent fine-scale, intra-species genomic comparison reveal an unusual amplification of conjugative and mobile transposons and identify a novel Prevotella-lineage-specific repeat.</title>
        <authorList>
            <person name="Naito M."/>
            <person name="Ogura Y."/>
            <person name="Itoh T."/>
            <person name="Shoji M."/>
            <person name="Okamoto M."/>
            <person name="Hayashi T."/>
            <person name="Nakayama K."/>
        </authorList>
    </citation>
    <scope>NUCLEOTIDE SEQUENCE [LARGE SCALE GENOMIC DNA]</scope>
    <source>
        <strain evidence="2 4">OMA14</strain>
    </source>
</reference>
<protein>
    <submittedName>
        <fullName evidence="2">Uncharacterized protein</fullName>
    </submittedName>
</protein>
<dbReference type="AlphaFoldDB" id="A0A0S3UJ91"/>
<accession>A0A0S3UJ91</accession>
<feature type="compositionally biased region" description="Basic and acidic residues" evidence="1">
    <location>
        <begin position="54"/>
        <end position="66"/>
    </location>
</feature>
<dbReference type="Proteomes" id="UP000217431">
    <property type="component" value="Chromosome I"/>
</dbReference>
<evidence type="ECO:0000313" key="4">
    <source>
        <dbReference type="Proteomes" id="UP000217431"/>
    </source>
</evidence>
<gene>
    <name evidence="2" type="ORF">PIOMA14_I_0996</name>
    <name evidence="3" type="ORF">PIOMA14_I_1708</name>
</gene>
<organism evidence="2 4">
    <name type="scientific">Prevotella intermedia</name>
    <dbReference type="NCBI Taxonomy" id="28131"/>
    <lineage>
        <taxon>Bacteria</taxon>
        <taxon>Pseudomonadati</taxon>
        <taxon>Bacteroidota</taxon>
        <taxon>Bacteroidia</taxon>
        <taxon>Bacteroidales</taxon>
        <taxon>Prevotellaceae</taxon>
        <taxon>Prevotella</taxon>
    </lineage>
</organism>
<feature type="region of interest" description="Disordered" evidence="1">
    <location>
        <begin position="110"/>
        <end position="137"/>
    </location>
</feature>
<evidence type="ECO:0000313" key="3">
    <source>
        <dbReference type="EMBL" id="BAU18216.1"/>
    </source>
</evidence>
<sequence>MAAGMVAFVARVALDEVGVPEGSLQPVRIADGHAVFYTYYQISRDDESDEAETEPTKEGELKSHWESSHSPFGFIWQIASATGWSVDYILNGVNFQTLIMMLSDAPRYVDSREQKKDQTEEEEAEDIVGFFQSNLNQ</sequence>
<feature type="region of interest" description="Disordered" evidence="1">
    <location>
        <begin position="45"/>
        <end position="66"/>
    </location>
</feature>
<dbReference type="EMBL" id="AP014597">
    <property type="protein sequence ID" value="BAU17504.1"/>
    <property type="molecule type" value="Genomic_DNA"/>
</dbReference>
<dbReference type="STRING" id="28131.BWX40_08620"/>